<evidence type="ECO:0000256" key="9">
    <source>
        <dbReference type="ARBA" id="ARBA00022968"/>
    </source>
</evidence>
<comment type="similarity">
    <text evidence="3">Belongs to the glycosyltransferase 2 family.</text>
</comment>
<dbReference type="EMBL" id="JACXWD010000062">
    <property type="protein sequence ID" value="MBD3869149.1"/>
    <property type="molecule type" value="Genomic_DNA"/>
</dbReference>
<comment type="catalytic activity">
    <reaction evidence="12">
        <text>a di-trans,poly-cis-dolichyl phosphate + UDP-alpha-D-glucose = a di-trans,poly-cis-dolichyl beta-D-glucosyl phosphate + UDP</text>
        <dbReference type="Rhea" id="RHEA:15401"/>
        <dbReference type="Rhea" id="RHEA-COMP:19498"/>
        <dbReference type="Rhea" id="RHEA-COMP:19502"/>
        <dbReference type="ChEBI" id="CHEBI:57525"/>
        <dbReference type="ChEBI" id="CHEBI:57683"/>
        <dbReference type="ChEBI" id="CHEBI:58223"/>
        <dbReference type="ChEBI" id="CHEBI:58885"/>
        <dbReference type="EC" id="2.4.1.117"/>
    </reaction>
    <physiologicalReaction direction="left-to-right" evidence="12">
        <dbReference type="Rhea" id="RHEA:15402"/>
    </physiologicalReaction>
</comment>
<dbReference type="SUPFAM" id="SSF53448">
    <property type="entry name" value="Nucleotide-diphospho-sugar transferases"/>
    <property type="match status" value="1"/>
</dbReference>
<evidence type="ECO:0000256" key="8">
    <source>
        <dbReference type="ARBA" id="ARBA00022824"/>
    </source>
</evidence>
<evidence type="ECO:0000313" key="15">
    <source>
        <dbReference type="Proteomes" id="UP000648239"/>
    </source>
</evidence>
<keyword evidence="5" id="KW-0328">Glycosyltransferase</keyword>
<keyword evidence="6" id="KW-0808">Transferase</keyword>
<dbReference type="EC" id="2.4.1.117" evidence="4"/>
<evidence type="ECO:0000256" key="11">
    <source>
        <dbReference type="ARBA" id="ARBA00023136"/>
    </source>
</evidence>
<comment type="subcellular location">
    <subcellularLocation>
        <location evidence="1">Endoplasmic reticulum membrane</location>
        <topology evidence="1">Single-pass membrane protein</topology>
    </subcellularLocation>
</comment>
<dbReference type="AlphaFoldDB" id="A0A8J7CF88"/>
<comment type="pathway">
    <text evidence="2">Protein modification; protein glycosylation.</text>
</comment>
<proteinExistence type="inferred from homology"/>
<evidence type="ECO:0000256" key="5">
    <source>
        <dbReference type="ARBA" id="ARBA00022676"/>
    </source>
</evidence>
<evidence type="ECO:0000256" key="4">
    <source>
        <dbReference type="ARBA" id="ARBA00012583"/>
    </source>
</evidence>
<dbReference type="Gene3D" id="3.90.550.10">
    <property type="entry name" value="Spore Coat Polysaccharide Biosynthesis Protein SpsA, Chain A"/>
    <property type="match status" value="1"/>
</dbReference>
<feature type="domain" description="Glycosyltransferase 2-like" evidence="13">
    <location>
        <begin position="12"/>
        <end position="174"/>
    </location>
</feature>
<dbReference type="GO" id="GO:0004581">
    <property type="term" value="F:dolichyl-phosphate beta-glucosyltransferase activity"/>
    <property type="evidence" value="ECO:0007669"/>
    <property type="project" value="UniProtKB-EC"/>
</dbReference>
<evidence type="ECO:0000256" key="10">
    <source>
        <dbReference type="ARBA" id="ARBA00022989"/>
    </source>
</evidence>
<keyword evidence="10" id="KW-1133">Transmembrane helix</keyword>
<reference evidence="14 15" key="1">
    <citation type="submission" date="2020-08" db="EMBL/GenBank/DDBJ databases">
        <title>Acidobacteriota in marine sediments use diverse sulfur dissimilation pathways.</title>
        <authorList>
            <person name="Wasmund K."/>
        </authorList>
    </citation>
    <scope>NUCLEOTIDE SEQUENCE [LARGE SCALE GENOMIC DNA]</scope>
    <source>
        <strain evidence="14">MAG AM4</strain>
    </source>
</reference>
<dbReference type="PANTHER" id="PTHR10859:SF91">
    <property type="entry name" value="DOLICHYL-PHOSPHATE BETA-GLUCOSYLTRANSFERASE"/>
    <property type="match status" value="1"/>
</dbReference>
<dbReference type="InterPro" id="IPR029044">
    <property type="entry name" value="Nucleotide-diphossugar_trans"/>
</dbReference>
<keyword evidence="8" id="KW-0256">Endoplasmic reticulum</keyword>
<dbReference type="GO" id="GO:0006487">
    <property type="term" value="P:protein N-linked glycosylation"/>
    <property type="evidence" value="ECO:0007669"/>
    <property type="project" value="TreeGrafter"/>
</dbReference>
<evidence type="ECO:0000256" key="7">
    <source>
        <dbReference type="ARBA" id="ARBA00022692"/>
    </source>
</evidence>
<dbReference type="Pfam" id="PF00535">
    <property type="entry name" value="Glycos_transf_2"/>
    <property type="match status" value="1"/>
</dbReference>
<dbReference type="PANTHER" id="PTHR10859">
    <property type="entry name" value="GLYCOSYL TRANSFERASE"/>
    <property type="match status" value="1"/>
</dbReference>
<keyword evidence="7" id="KW-0812">Transmembrane</keyword>
<dbReference type="InterPro" id="IPR035518">
    <property type="entry name" value="DPG_synthase"/>
</dbReference>
<name>A0A8J7CF88_9BACT</name>
<keyword evidence="11" id="KW-0472">Membrane</keyword>
<evidence type="ECO:0000256" key="12">
    <source>
        <dbReference type="ARBA" id="ARBA00045097"/>
    </source>
</evidence>
<dbReference type="CDD" id="cd04188">
    <property type="entry name" value="DPG_synthase"/>
    <property type="match status" value="1"/>
</dbReference>
<accession>A0A8J7CF88</accession>
<evidence type="ECO:0000256" key="6">
    <source>
        <dbReference type="ARBA" id="ARBA00022679"/>
    </source>
</evidence>
<dbReference type="InterPro" id="IPR001173">
    <property type="entry name" value="Glyco_trans_2-like"/>
</dbReference>
<evidence type="ECO:0000256" key="3">
    <source>
        <dbReference type="ARBA" id="ARBA00006739"/>
    </source>
</evidence>
<evidence type="ECO:0000256" key="1">
    <source>
        <dbReference type="ARBA" id="ARBA00004389"/>
    </source>
</evidence>
<protein>
    <recommendedName>
        <fullName evidence="4">dolichyl-phosphate beta-glucosyltransferase</fullName>
        <ecNumber evidence="4">2.4.1.117</ecNumber>
    </recommendedName>
</protein>
<evidence type="ECO:0000256" key="2">
    <source>
        <dbReference type="ARBA" id="ARBA00004922"/>
    </source>
</evidence>
<keyword evidence="9" id="KW-0735">Signal-anchor</keyword>
<sequence>MSQGLAGRTYLSIVIPSYNEEQRLGDTLETIQAFIEQKNLEAEILVVDDGSADGTIRLAEGYLRGGRGRVIKNGRNRGKGYSVRHGVLQASGRWVLITDADLSTPIEEYDSLAAVVRNRDLDVAIGSRGLADSRVEIPQHGLRQLMGKTFNRIIRIMTGLRFRDTQCGFKLMDRERCLPLFQRMQVERFAFDVEFLFLCERYGLTVAEVPVVWRNDEASTVSILADPLNMLSDVAKVRWRFRKGLYDPTRDEGRTDEGIR</sequence>
<evidence type="ECO:0000259" key="13">
    <source>
        <dbReference type="Pfam" id="PF00535"/>
    </source>
</evidence>
<comment type="caution">
    <text evidence="14">The sequence shown here is derived from an EMBL/GenBank/DDBJ whole genome shotgun (WGS) entry which is preliminary data.</text>
</comment>
<gene>
    <name evidence="14" type="ORF">IFK94_13585</name>
</gene>
<evidence type="ECO:0000313" key="14">
    <source>
        <dbReference type="EMBL" id="MBD3869149.1"/>
    </source>
</evidence>
<organism evidence="14 15">
    <name type="scientific">Candidatus Polarisedimenticola svalbardensis</name>
    <dbReference type="NCBI Taxonomy" id="2886004"/>
    <lineage>
        <taxon>Bacteria</taxon>
        <taxon>Pseudomonadati</taxon>
        <taxon>Acidobacteriota</taxon>
        <taxon>Candidatus Polarisedimenticolia</taxon>
        <taxon>Candidatus Polarisedimenticolales</taxon>
        <taxon>Candidatus Polarisedimenticolaceae</taxon>
        <taxon>Candidatus Polarisedimenticola</taxon>
    </lineage>
</organism>
<dbReference type="Proteomes" id="UP000648239">
    <property type="component" value="Unassembled WGS sequence"/>
</dbReference>